<dbReference type="Proteomes" id="UP000242427">
    <property type="component" value="Unassembled WGS sequence"/>
</dbReference>
<accession>A0A9X7JSQ0</accession>
<dbReference type="EMBL" id="PXWG01000013">
    <property type="protein sequence ID" value="PSJ29164.1"/>
    <property type="molecule type" value="Genomic_DNA"/>
</dbReference>
<name>A0A9X7JSQ0_9ACTN</name>
<evidence type="ECO:0000313" key="1">
    <source>
        <dbReference type="EMBL" id="PSJ29164.1"/>
    </source>
</evidence>
<reference evidence="1 2" key="1">
    <citation type="submission" date="2018-03" db="EMBL/GenBank/DDBJ databases">
        <title>Chitinolytic properties of Streptosporangium nondiastaticum TBG75A20.</title>
        <authorList>
            <person name="Gayathri V."/>
            <person name="Shiburaj S."/>
        </authorList>
    </citation>
    <scope>NUCLEOTIDE SEQUENCE [LARGE SCALE GENOMIC DNA]</scope>
    <source>
        <strain evidence="1 2">TBG75A20</strain>
    </source>
</reference>
<organism evidence="1 2">
    <name type="scientific">Streptosporangium nondiastaticum</name>
    <dbReference type="NCBI Taxonomy" id="35764"/>
    <lineage>
        <taxon>Bacteria</taxon>
        <taxon>Bacillati</taxon>
        <taxon>Actinomycetota</taxon>
        <taxon>Actinomycetes</taxon>
        <taxon>Streptosporangiales</taxon>
        <taxon>Streptosporangiaceae</taxon>
        <taxon>Streptosporangium</taxon>
    </lineage>
</organism>
<protein>
    <submittedName>
        <fullName evidence="1">Uncharacterized protein</fullName>
    </submittedName>
</protein>
<keyword evidence="2" id="KW-1185">Reference proteome</keyword>
<evidence type="ECO:0000313" key="2">
    <source>
        <dbReference type="Proteomes" id="UP000242427"/>
    </source>
</evidence>
<gene>
    <name evidence="1" type="ORF">B7P34_08630</name>
</gene>
<comment type="caution">
    <text evidence="1">The sequence shown here is derived from an EMBL/GenBank/DDBJ whole genome shotgun (WGS) entry which is preliminary data.</text>
</comment>
<sequence length="68" mass="7631">MVDDERRLTRLLRRGTVVRGFAVDLAYGGREGLHRATVRAGDSHVAVGRRRRCGRGPVHRPATEEVRP</sequence>
<proteinExistence type="predicted"/>
<dbReference type="AlphaFoldDB" id="A0A9X7JSQ0"/>